<reference evidence="1" key="1">
    <citation type="submission" date="2023-10" db="EMBL/GenBank/DDBJ databases">
        <authorList>
            <person name="Domelevo Entfellner J.-B."/>
        </authorList>
    </citation>
    <scope>NUCLEOTIDE SEQUENCE</scope>
</reference>
<dbReference type="AlphaFoldDB" id="A0AA86VWI3"/>
<dbReference type="Proteomes" id="UP001189624">
    <property type="component" value="Chromosome 2"/>
</dbReference>
<keyword evidence="2" id="KW-1185">Reference proteome</keyword>
<evidence type="ECO:0000313" key="2">
    <source>
        <dbReference type="Proteomes" id="UP001189624"/>
    </source>
</evidence>
<dbReference type="EMBL" id="OY731399">
    <property type="protein sequence ID" value="CAJ1928862.1"/>
    <property type="molecule type" value="Genomic_DNA"/>
</dbReference>
<proteinExistence type="predicted"/>
<accession>A0AA86VWI3</accession>
<protein>
    <submittedName>
        <fullName evidence="1">Uncharacterized protein</fullName>
    </submittedName>
</protein>
<name>A0AA86VWI3_9FABA</name>
<dbReference type="Gramene" id="rna-AYBTSS11_LOCUS4329">
    <property type="protein sequence ID" value="CAJ1928862.1"/>
    <property type="gene ID" value="gene-AYBTSS11_LOCUS4329"/>
</dbReference>
<organism evidence="1 2">
    <name type="scientific">Sphenostylis stenocarpa</name>
    <dbReference type="NCBI Taxonomy" id="92480"/>
    <lineage>
        <taxon>Eukaryota</taxon>
        <taxon>Viridiplantae</taxon>
        <taxon>Streptophyta</taxon>
        <taxon>Embryophyta</taxon>
        <taxon>Tracheophyta</taxon>
        <taxon>Spermatophyta</taxon>
        <taxon>Magnoliopsida</taxon>
        <taxon>eudicotyledons</taxon>
        <taxon>Gunneridae</taxon>
        <taxon>Pentapetalae</taxon>
        <taxon>rosids</taxon>
        <taxon>fabids</taxon>
        <taxon>Fabales</taxon>
        <taxon>Fabaceae</taxon>
        <taxon>Papilionoideae</taxon>
        <taxon>50 kb inversion clade</taxon>
        <taxon>NPAAA clade</taxon>
        <taxon>indigoferoid/millettioid clade</taxon>
        <taxon>Phaseoleae</taxon>
        <taxon>Sphenostylis</taxon>
    </lineage>
</organism>
<evidence type="ECO:0000313" key="1">
    <source>
        <dbReference type="EMBL" id="CAJ1928862.1"/>
    </source>
</evidence>
<sequence length="83" mass="9349">MIRFRKGERKKRERKRLLLFNVEALSCGLNMGANTTYVVLKVDVVSCVREKERWLASPLTGTGTAFGLSYTHPVKATHPSVDL</sequence>
<gene>
    <name evidence="1" type="ORF">AYBTSS11_LOCUS4329</name>
</gene>